<comment type="caution">
    <text evidence="2">The sequence shown here is derived from an EMBL/GenBank/DDBJ whole genome shotgun (WGS) entry which is preliminary data.</text>
</comment>
<evidence type="ECO:0000313" key="2">
    <source>
        <dbReference type="EMBL" id="MBP2472269.1"/>
    </source>
</evidence>
<keyword evidence="3" id="KW-1185">Reference proteome</keyword>
<dbReference type="EMBL" id="JAGIOO010000001">
    <property type="protein sequence ID" value="MBP2472269.1"/>
    <property type="molecule type" value="Genomic_DNA"/>
</dbReference>
<name>A0ABS5A7R5_9PSEU</name>
<keyword evidence="1" id="KW-0812">Transmembrane</keyword>
<feature type="transmembrane region" description="Helical" evidence="1">
    <location>
        <begin position="141"/>
        <end position="162"/>
    </location>
</feature>
<sequence>MSADEQRLAIAVSLLQHDLAGWRAQHTRRATGIGVVAAAALGAVGGLLALALTAGLLTQAEALLGTGLVGLGVVVVLGGLLVLVPRLPRRPDDSLVLVAAASPQEVAEHYYAVAADPLAHLAAEATVAASAVLSRRRRMAVTAYVVLTALPLTVLGLLVPLLGW</sequence>
<feature type="transmembrane region" description="Helical" evidence="1">
    <location>
        <begin position="63"/>
        <end position="84"/>
    </location>
</feature>
<dbReference type="Proteomes" id="UP001519363">
    <property type="component" value="Unassembled WGS sequence"/>
</dbReference>
<organism evidence="2 3">
    <name type="scientific">Crossiella equi</name>
    <dbReference type="NCBI Taxonomy" id="130796"/>
    <lineage>
        <taxon>Bacteria</taxon>
        <taxon>Bacillati</taxon>
        <taxon>Actinomycetota</taxon>
        <taxon>Actinomycetes</taxon>
        <taxon>Pseudonocardiales</taxon>
        <taxon>Pseudonocardiaceae</taxon>
        <taxon>Crossiella</taxon>
    </lineage>
</organism>
<keyword evidence="1" id="KW-1133">Transmembrane helix</keyword>
<keyword evidence="1" id="KW-0472">Membrane</keyword>
<protein>
    <recommendedName>
        <fullName evidence="4">Phage holin family protein</fullName>
    </recommendedName>
</protein>
<accession>A0ABS5A7R5</accession>
<reference evidence="2 3" key="1">
    <citation type="submission" date="2021-03" db="EMBL/GenBank/DDBJ databases">
        <title>Sequencing the genomes of 1000 actinobacteria strains.</title>
        <authorList>
            <person name="Klenk H.-P."/>
        </authorList>
    </citation>
    <scope>NUCLEOTIDE SEQUENCE [LARGE SCALE GENOMIC DNA]</scope>
    <source>
        <strain evidence="2 3">DSM 44580</strain>
    </source>
</reference>
<gene>
    <name evidence="2" type="ORF">JOF53_001141</name>
</gene>
<evidence type="ECO:0000256" key="1">
    <source>
        <dbReference type="SAM" id="Phobius"/>
    </source>
</evidence>
<evidence type="ECO:0008006" key="4">
    <source>
        <dbReference type="Google" id="ProtNLM"/>
    </source>
</evidence>
<proteinExistence type="predicted"/>
<dbReference type="RefSeq" id="WP_086783448.1">
    <property type="nucleotide sequence ID" value="NZ_JAGIOO010000001.1"/>
</dbReference>
<feature type="transmembrane region" description="Helical" evidence="1">
    <location>
        <begin position="33"/>
        <end position="57"/>
    </location>
</feature>
<evidence type="ECO:0000313" key="3">
    <source>
        <dbReference type="Proteomes" id="UP001519363"/>
    </source>
</evidence>